<dbReference type="AlphaFoldDB" id="A0A6H1P591"/>
<reference evidence="1 2" key="1">
    <citation type="submission" date="2020-04" db="EMBL/GenBank/DDBJ databases">
        <title>Genome-Wide Identification of 5-Methylcytosine Sites in Bacterial Genomes By High-Throughput Sequencing of MspJI Restriction Fragments.</title>
        <authorList>
            <person name="Wu V."/>
        </authorList>
    </citation>
    <scope>NUCLEOTIDE SEQUENCE [LARGE SCALE GENOMIC DNA]</scope>
    <source>
        <strain evidence="1 2">S2</strain>
    </source>
</reference>
<dbReference type="InterPro" id="IPR029069">
    <property type="entry name" value="HotDog_dom_sf"/>
</dbReference>
<organism evidence="1 2">
    <name type="scientific">Priestia megaterium</name>
    <name type="common">Bacillus megaterium</name>
    <dbReference type="NCBI Taxonomy" id="1404"/>
    <lineage>
        <taxon>Bacteria</taxon>
        <taxon>Bacillati</taxon>
        <taxon>Bacillota</taxon>
        <taxon>Bacilli</taxon>
        <taxon>Bacillales</taxon>
        <taxon>Bacillaceae</taxon>
        <taxon>Priestia</taxon>
    </lineage>
</organism>
<protein>
    <submittedName>
        <fullName evidence="1">Uncharacterized protein</fullName>
    </submittedName>
</protein>
<evidence type="ECO:0000313" key="1">
    <source>
        <dbReference type="EMBL" id="QIZ08760.1"/>
    </source>
</evidence>
<proteinExistence type="predicted"/>
<dbReference type="Proteomes" id="UP000501868">
    <property type="component" value="Chromosome"/>
</dbReference>
<name>A0A6H1P591_PRIMG</name>
<gene>
    <name evidence="1" type="ORF">HFZ78_20330</name>
</gene>
<dbReference type="EMBL" id="CP051128">
    <property type="protein sequence ID" value="QIZ08760.1"/>
    <property type="molecule type" value="Genomic_DNA"/>
</dbReference>
<accession>A0A6H1P591</accession>
<dbReference type="SUPFAM" id="SSF54637">
    <property type="entry name" value="Thioesterase/thiol ester dehydrase-isomerase"/>
    <property type="match status" value="1"/>
</dbReference>
<sequence>MLIILNMNVDYMGQIYFGKMYEKNRKFEFITVRRDSQEIRLCAKGTAVYVNSNLQTKKSERIPVHIKQELESIYMYSEELELE</sequence>
<evidence type="ECO:0000313" key="2">
    <source>
        <dbReference type="Proteomes" id="UP000501868"/>
    </source>
</evidence>
<reference evidence="1 2" key="2">
    <citation type="submission" date="2020-04" db="EMBL/GenBank/DDBJ databases">
        <authorList>
            <person name="Fomenkov A."/>
            <person name="Anton B.P."/>
            <person name="Roberts R.J."/>
        </authorList>
    </citation>
    <scope>NUCLEOTIDE SEQUENCE [LARGE SCALE GENOMIC DNA]</scope>
    <source>
        <strain evidence="1 2">S2</strain>
    </source>
</reference>